<dbReference type="OrthoDB" id="444127at2759"/>
<dbReference type="PANTHER" id="PTHR46191:SF2">
    <property type="entry name" value="HALOACID DEHALOGENASE-LIKE HYDROLASE DOMAIN-CONTAINING PROTEIN 3"/>
    <property type="match status" value="1"/>
</dbReference>
<evidence type="ECO:0000313" key="1">
    <source>
        <dbReference type="EMBL" id="TBU29604.1"/>
    </source>
</evidence>
<keyword evidence="1" id="KW-0378">Hydrolase</keyword>
<dbReference type="Gene3D" id="3.40.50.1000">
    <property type="entry name" value="HAD superfamily/HAD-like"/>
    <property type="match status" value="1"/>
</dbReference>
<dbReference type="SUPFAM" id="SSF56784">
    <property type="entry name" value="HAD-like"/>
    <property type="match status" value="1"/>
</dbReference>
<dbReference type="NCBIfam" id="TIGR01549">
    <property type="entry name" value="HAD-SF-IA-v1"/>
    <property type="match status" value="1"/>
</dbReference>
<dbReference type="EMBL" id="ML143412">
    <property type="protein sequence ID" value="TBU29604.1"/>
    <property type="molecule type" value="Genomic_DNA"/>
</dbReference>
<accession>A0A4Q9MPD3</accession>
<reference evidence="1" key="1">
    <citation type="submission" date="2019-01" db="EMBL/GenBank/DDBJ databases">
        <title>Draft genome sequences of three monokaryotic isolates of the white-rot basidiomycete fungus Dichomitus squalens.</title>
        <authorList>
            <consortium name="DOE Joint Genome Institute"/>
            <person name="Lopez S.C."/>
            <person name="Andreopoulos B."/>
            <person name="Pangilinan J."/>
            <person name="Lipzen A."/>
            <person name="Riley R."/>
            <person name="Ahrendt S."/>
            <person name="Ng V."/>
            <person name="Barry K."/>
            <person name="Daum C."/>
            <person name="Grigoriev I.V."/>
            <person name="Hilden K.S."/>
            <person name="Makela M.R."/>
            <person name="de Vries R.P."/>
        </authorList>
    </citation>
    <scope>NUCLEOTIDE SEQUENCE [LARGE SCALE GENOMIC DNA]</scope>
    <source>
        <strain evidence="1">OM18370.1</strain>
    </source>
</reference>
<dbReference type="Gene3D" id="1.10.150.720">
    <property type="entry name" value="Haloacid dehalogenase-like hydrolase"/>
    <property type="match status" value="1"/>
</dbReference>
<dbReference type="InterPro" id="IPR051828">
    <property type="entry name" value="HAD-like_hydrolase_domain"/>
</dbReference>
<protein>
    <submittedName>
        <fullName evidence="1">HAD hydrolase subfamily IA REG-2-like protein</fullName>
    </submittedName>
</protein>
<dbReference type="Proteomes" id="UP000292957">
    <property type="component" value="Unassembled WGS sequence"/>
</dbReference>
<sequence>MAIRLVTFDALHTIITPRLPIYVQYSQTFEPYLGVLDPDALKRSFNTALKQVQHEQPVYRGGAEEWWGDVIRRTAIGAGADAQAVDGSIGEIVPRLLKRFSSREGYKLFDDTLPTFQRLRQLNVRIGVISNTDARMRAVIEDLGIMHFLDTLLLSEEEGIEKPSCEIFQRACERLGAKPEETMHVGDELDCDYQGAKACGLQALLVRRPGPEGEEERKEAEEILTGVQVIPGLLSVLDRVQGHATR</sequence>
<name>A0A4Q9MPD3_9APHY</name>
<dbReference type="SFLD" id="SFLDG01129">
    <property type="entry name" value="C1.5:_HAD__Beta-PGM__Phosphata"/>
    <property type="match status" value="1"/>
</dbReference>
<dbReference type="InterPro" id="IPR023214">
    <property type="entry name" value="HAD_sf"/>
</dbReference>
<dbReference type="InterPro" id="IPR006439">
    <property type="entry name" value="HAD-SF_hydro_IA"/>
</dbReference>
<dbReference type="PANTHER" id="PTHR46191">
    <property type="match status" value="1"/>
</dbReference>
<proteinExistence type="predicted"/>
<dbReference type="AlphaFoldDB" id="A0A4Q9MPD3"/>
<organism evidence="1">
    <name type="scientific">Dichomitus squalens</name>
    <dbReference type="NCBI Taxonomy" id="114155"/>
    <lineage>
        <taxon>Eukaryota</taxon>
        <taxon>Fungi</taxon>
        <taxon>Dikarya</taxon>
        <taxon>Basidiomycota</taxon>
        <taxon>Agaricomycotina</taxon>
        <taxon>Agaricomycetes</taxon>
        <taxon>Polyporales</taxon>
        <taxon>Polyporaceae</taxon>
        <taxon>Dichomitus</taxon>
    </lineage>
</organism>
<gene>
    <name evidence="1" type="ORF">BD311DRAFT_692790</name>
</gene>
<dbReference type="GO" id="GO:0005634">
    <property type="term" value="C:nucleus"/>
    <property type="evidence" value="ECO:0007669"/>
    <property type="project" value="TreeGrafter"/>
</dbReference>
<dbReference type="GO" id="GO:0016791">
    <property type="term" value="F:phosphatase activity"/>
    <property type="evidence" value="ECO:0007669"/>
    <property type="project" value="UniProtKB-ARBA"/>
</dbReference>
<dbReference type="Pfam" id="PF00702">
    <property type="entry name" value="Hydrolase"/>
    <property type="match status" value="1"/>
</dbReference>
<dbReference type="SFLD" id="SFLDS00003">
    <property type="entry name" value="Haloacid_Dehalogenase"/>
    <property type="match status" value="1"/>
</dbReference>
<dbReference type="InterPro" id="IPR044924">
    <property type="entry name" value="HAD-SF_hydro_IA_REG-2-like_cap"/>
</dbReference>
<dbReference type="NCBIfam" id="TIGR02252">
    <property type="entry name" value="DREG-2"/>
    <property type="match status" value="1"/>
</dbReference>
<dbReference type="InterPro" id="IPR036412">
    <property type="entry name" value="HAD-like_sf"/>
</dbReference>
<dbReference type="InterPro" id="IPR011949">
    <property type="entry name" value="HAD-SF_hydro_IA_REG-2-like"/>
</dbReference>
<dbReference type="CDD" id="cd16415">
    <property type="entry name" value="HAD_dREG-2_like"/>
    <property type="match status" value="1"/>
</dbReference>